<protein>
    <submittedName>
        <fullName evidence="2">Uncharacterized protein</fullName>
    </submittedName>
</protein>
<reference evidence="3" key="1">
    <citation type="submission" date="2016-10" db="EMBL/GenBank/DDBJ databases">
        <authorList>
            <person name="Varghese N."/>
            <person name="Submissions S."/>
        </authorList>
    </citation>
    <scope>NUCLEOTIDE SEQUENCE [LARGE SCALE GENOMIC DNA]</scope>
    <source>
        <strain evidence="3">DSM 44654</strain>
    </source>
</reference>
<evidence type="ECO:0000313" key="2">
    <source>
        <dbReference type="EMBL" id="SEF19765.1"/>
    </source>
</evidence>
<evidence type="ECO:0000313" key="3">
    <source>
        <dbReference type="Proteomes" id="UP000198878"/>
    </source>
</evidence>
<keyword evidence="3" id="KW-1185">Reference proteome</keyword>
<dbReference type="STRING" id="218821.SAMN05421837_10192"/>
<evidence type="ECO:0000256" key="1">
    <source>
        <dbReference type="SAM" id="MobiDB-lite"/>
    </source>
</evidence>
<organism evidence="2 3">
    <name type="scientific">Amycolatopsis pretoriensis</name>
    <dbReference type="NCBI Taxonomy" id="218821"/>
    <lineage>
        <taxon>Bacteria</taxon>
        <taxon>Bacillati</taxon>
        <taxon>Actinomycetota</taxon>
        <taxon>Actinomycetes</taxon>
        <taxon>Pseudonocardiales</taxon>
        <taxon>Pseudonocardiaceae</taxon>
        <taxon>Amycolatopsis</taxon>
    </lineage>
</organism>
<dbReference type="EMBL" id="FNUJ01000001">
    <property type="protein sequence ID" value="SEF19765.1"/>
    <property type="molecule type" value="Genomic_DNA"/>
</dbReference>
<feature type="region of interest" description="Disordered" evidence="1">
    <location>
        <begin position="1"/>
        <end position="34"/>
    </location>
</feature>
<sequence length="82" mass="8556">MARAPPPGSPIRRRTTPSRPPRSPGGSSSVGKPVYVVASRGGSYEPGAPRAGSDYVRNYLTAVLGGTMGMEVDFIVPELRVG</sequence>
<proteinExistence type="predicted"/>
<dbReference type="RefSeq" id="WP_208608092.1">
    <property type="nucleotide sequence ID" value="NZ_FNUJ01000001.1"/>
</dbReference>
<accession>A0A1H5Q173</accession>
<gene>
    <name evidence="2" type="ORF">SAMN05421837_10192</name>
</gene>
<dbReference type="AlphaFoldDB" id="A0A1H5Q173"/>
<dbReference type="Proteomes" id="UP000198878">
    <property type="component" value="Unassembled WGS sequence"/>
</dbReference>
<name>A0A1H5Q173_9PSEU</name>